<dbReference type="AlphaFoldDB" id="A0A3L6R480"/>
<sequence length="50" mass="5571">MPKRASSSRAYPPQWSATSPIMGASNSSTKYPQKMHLPQVLRRVCQDAHS</sequence>
<evidence type="ECO:0000256" key="1">
    <source>
        <dbReference type="SAM" id="MobiDB-lite"/>
    </source>
</evidence>
<comment type="caution">
    <text evidence="2">The sequence shown here is derived from an EMBL/GenBank/DDBJ whole genome shotgun (WGS) entry which is preliminary data.</text>
</comment>
<gene>
    <name evidence="2" type="ORF">C2845_PM08G05230</name>
</gene>
<dbReference type="Proteomes" id="UP000275267">
    <property type="component" value="Unassembled WGS sequence"/>
</dbReference>
<reference evidence="3" key="1">
    <citation type="journal article" date="2019" name="Nat. Commun.">
        <title>The genome of broomcorn millet.</title>
        <authorList>
            <person name="Zou C."/>
            <person name="Miki D."/>
            <person name="Li D."/>
            <person name="Tang Q."/>
            <person name="Xiao L."/>
            <person name="Rajput S."/>
            <person name="Deng P."/>
            <person name="Jia W."/>
            <person name="Huang R."/>
            <person name="Zhang M."/>
            <person name="Sun Y."/>
            <person name="Hu J."/>
            <person name="Fu X."/>
            <person name="Schnable P.S."/>
            <person name="Li F."/>
            <person name="Zhang H."/>
            <person name="Feng B."/>
            <person name="Zhu X."/>
            <person name="Liu R."/>
            <person name="Schnable J.C."/>
            <person name="Zhu J.-K."/>
            <person name="Zhang H."/>
        </authorList>
    </citation>
    <scope>NUCLEOTIDE SEQUENCE [LARGE SCALE GENOMIC DNA]</scope>
</reference>
<organism evidence="2 3">
    <name type="scientific">Panicum miliaceum</name>
    <name type="common">Proso millet</name>
    <name type="synonym">Broomcorn millet</name>
    <dbReference type="NCBI Taxonomy" id="4540"/>
    <lineage>
        <taxon>Eukaryota</taxon>
        <taxon>Viridiplantae</taxon>
        <taxon>Streptophyta</taxon>
        <taxon>Embryophyta</taxon>
        <taxon>Tracheophyta</taxon>
        <taxon>Spermatophyta</taxon>
        <taxon>Magnoliopsida</taxon>
        <taxon>Liliopsida</taxon>
        <taxon>Poales</taxon>
        <taxon>Poaceae</taxon>
        <taxon>PACMAD clade</taxon>
        <taxon>Panicoideae</taxon>
        <taxon>Panicodae</taxon>
        <taxon>Paniceae</taxon>
        <taxon>Panicinae</taxon>
        <taxon>Panicum</taxon>
        <taxon>Panicum sect. Panicum</taxon>
    </lineage>
</organism>
<evidence type="ECO:0000313" key="2">
    <source>
        <dbReference type="EMBL" id="RLM93738.1"/>
    </source>
</evidence>
<name>A0A3L6R480_PANMI</name>
<proteinExistence type="predicted"/>
<keyword evidence="3" id="KW-1185">Reference proteome</keyword>
<protein>
    <submittedName>
        <fullName evidence="2">Uncharacterized protein</fullName>
    </submittedName>
</protein>
<feature type="compositionally biased region" description="Polar residues" evidence="1">
    <location>
        <begin position="1"/>
        <end position="31"/>
    </location>
</feature>
<feature type="region of interest" description="Disordered" evidence="1">
    <location>
        <begin position="1"/>
        <end position="35"/>
    </location>
</feature>
<accession>A0A3L6R480</accession>
<dbReference type="EMBL" id="PQIB02000010">
    <property type="protein sequence ID" value="RLM93738.1"/>
    <property type="molecule type" value="Genomic_DNA"/>
</dbReference>
<evidence type="ECO:0000313" key="3">
    <source>
        <dbReference type="Proteomes" id="UP000275267"/>
    </source>
</evidence>